<gene>
    <name evidence="8" type="ORF">PACLA_8A031964</name>
</gene>
<dbReference type="GO" id="GO:0016020">
    <property type="term" value="C:membrane"/>
    <property type="evidence" value="ECO:0007669"/>
    <property type="project" value="UniProtKB-SubCell"/>
</dbReference>
<feature type="compositionally biased region" description="Pro residues" evidence="6">
    <location>
        <begin position="77"/>
        <end position="96"/>
    </location>
</feature>
<comment type="similarity">
    <text evidence="2">Belongs to the CD225/Dispanin family.</text>
</comment>
<feature type="transmembrane region" description="Helical" evidence="7">
    <location>
        <begin position="176"/>
        <end position="197"/>
    </location>
</feature>
<protein>
    <submittedName>
        <fullName evidence="8">Proline-rich transmembrane 1-like</fullName>
    </submittedName>
</protein>
<comment type="subcellular location">
    <subcellularLocation>
        <location evidence="1">Membrane</location>
    </subcellularLocation>
</comment>
<comment type="caution">
    <text evidence="8">The sequence shown here is derived from an EMBL/GenBank/DDBJ whole genome shotgun (WGS) entry which is preliminary data.</text>
</comment>
<proteinExistence type="inferred from homology"/>
<evidence type="ECO:0000256" key="3">
    <source>
        <dbReference type="ARBA" id="ARBA00022692"/>
    </source>
</evidence>
<keyword evidence="3 7" id="KW-0812">Transmembrane</keyword>
<reference evidence="8" key="1">
    <citation type="submission" date="2020-04" db="EMBL/GenBank/DDBJ databases">
        <authorList>
            <person name="Alioto T."/>
            <person name="Alioto T."/>
            <person name="Gomez Garrido J."/>
        </authorList>
    </citation>
    <scope>NUCLEOTIDE SEQUENCE</scope>
    <source>
        <strain evidence="8">A484AB</strain>
    </source>
</reference>
<feature type="transmembrane region" description="Helical" evidence="7">
    <location>
        <begin position="224"/>
        <end position="243"/>
    </location>
</feature>
<evidence type="ECO:0000313" key="8">
    <source>
        <dbReference type="EMBL" id="CAB4010159.1"/>
    </source>
</evidence>
<evidence type="ECO:0000256" key="5">
    <source>
        <dbReference type="ARBA" id="ARBA00023136"/>
    </source>
</evidence>
<evidence type="ECO:0000256" key="7">
    <source>
        <dbReference type="SAM" id="Phobius"/>
    </source>
</evidence>
<feature type="compositionally biased region" description="Pro residues" evidence="6">
    <location>
        <begin position="1"/>
        <end position="10"/>
    </location>
</feature>
<keyword evidence="4 7" id="KW-1133">Transmembrane helix</keyword>
<dbReference type="InterPro" id="IPR007593">
    <property type="entry name" value="CD225/Dispanin_fam"/>
</dbReference>
<dbReference type="PANTHER" id="PTHR14948:SF25">
    <property type="entry name" value="DUF4190 DOMAIN-CONTAINING PROTEIN"/>
    <property type="match status" value="1"/>
</dbReference>
<organism evidence="8 9">
    <name type="scientific">Paramuricea clavata</name>
    <name type="common">Red gorgonian</name>
    <name type="synonym">Violescent sea-whip</name>
    <dbReference type="NCBI Taxonomy" id="317549"/>
    <lineage>
        <taxon>Eukaryota</taxon>
        <taxon>Metazoa</taxon>
        <taxon>Cnidaria</taxon>
        <taxon>Anthozoa</taxon>
        <taxon>Octocorallia</taxon>
        <taxon>Malacalcyonacea</taxon>
        <taxon>Plexauridae</taxon>
        <taxon>Paramuricea</taxon>
    </lineage>
</organism>
<dbReference type="EMBL" id="CACRXK020006696">
    <property type="protein sequence ID" value="CAB4010159.1"/>
    <property type="molecule type" value="Genomic_DNA"/>
</dbReference>
<keyword evidence="9" id="KW-1185">Reference proteome</keyword>
<feature type="region of interest" description="Disordered" evidence="6">
    <location>
        <begin position="1"/>
        <end position="152"/>
    </location>
</feature>
<feature type="compositionally biased region" description="Pro residues" evidence="6">
    <location>
        <begin position="37"/>
        <end position="55"/>
    </location>
</feature>
<evidence type="ECO:0000256" key="1">
    <source>
        <dbReference type="ARBA" id="ARBA00004370"/>
    </source>
</evidence>
<evidence type="ECO:0000256" key="4">
    <source>
        <dbReference type="ARBA" id="ARBA00022989"/>
    </source>
</evidence>
<name>A0A6S7HZX6_PARCT</name>
<dbReference type="InterPro" id="IPR051423">
    <property type="entry name" value="CD225/Dispanin"/>
</dbReference>
<evidence type="ECO:0000256" key="6">
    <source>
        <dbReference type="SAM" id="MobiDB-lite"/>
    </source>
</evidence>
<dbReference type="AlphaFoldDB" id="A0A6S7HZX6"/>
<dbReference type="OrthoDB" id="5989802at2759"/>
<dbReference type="Proteomes" id="UP001152795">
    <property type="component" value="Unassembled WGS sequence"/>
</dbReference>
<evidence type="ECO:0000256" key="2">
    <source>
        <dbReference type="ARBA" id="ARBA00006843"/>
    </source>
</evidence>
<feature type="compositionally biased region" description="Low complexity" evidence="6">
    <location>
        <begin position="111"/>
        <end position="128"/>
    </location>
</feature>
<dbReference type="Pfam" id="PF04505">
    <property type="entry name" value="CD225"/>
    <property type="match status" value="1"/>
</dbReference>
<evidence type="ECO:0000313" key="9">
    <source>
        <dbReference type="Proteomes" id="UP001152795"/>
    </source>
</evidence>
<dbReference type="PANTHER" id="PTHR14948">
    <property type="entry name" value="NG5"/>
    <property type="match status" value="1"/>
</dbReference>
<accession>A0A6S7HZX6</accession>
<sequence>MADAPPPPYPGADQGPSYPPGDTTKQPIPPDGSGAPGYPPQPTPGYPPQAGPANPPQAQVAYPAPTGYPPQHTAGYPPQPTTGYPPQPTAGYPPQPTAGYPPQSATGYSIQQGHPGYPQQGYNQGYAPAATGYHPPGQGHIQQPTGHTSTNTNTTVVVTQQPTIATAVVIPYVNDYMGLSIFSCLCCCWCIGLFAIIKSSEARSNYERGNYTQALASATSARNLSYISIFCGIGIFILIIIIASV</sequence>
<keyword evidence="5 7" id="KW-0472">Membrane</keyword>